<dbReference type="InterPro" id="IPR036378">
    <property type="entry name" value="FAS1_dom_sf"/>
</dbReference>
<evidence type="ECO:0000259" key="2">
    <source>
        <dbReference type="PROSITE" id="PS50213"/>
    </source>
</evidence>
<dbReference type="Gene3D" id="2.30.180.10">
    <property type="entry name" value="FAS1 domain"/>
    <property type="match status" value="2"/>
</dbReference>
<organism evidence="3 4">
    <name type="scientific">Staphylotrichum tortipilum</name>
    <dbReference type="NCBI Taxonomy" id="2831512"/>
    <lineage>
        <taxon>Eukaryota</taxon>
        <taxon>Fungi</taxon>
        <taxon>Dikarya</taxon>
        <taxon>Ascomycota</taxon>
        <taxon>Pezizomycotina</taxon>
        <taxon>Sordariomycetes</taxon>
        <taxon>Sordariomycetidae</taxon>
        <taxon>Sordariales</taxon>
        <taxon>Chaetomiaceae</taxon>
        <taxon>Staphylotrichum</taxon>
    </lineage>
</organism>
<dbReference type="PANTHER" id="PTHR10900:SF125">
    <property type="entry name" value="FAS1 DOMAIN-CONTAINING PROTEIN YLR001C"/>
    <property type="match status" value="1"/>
</dbReference>
<feature type="compositionally biased region" description="Acidic residues" evidence="1">
    <location>
        <begin position="190"/>
        <end position="200"/>
    </location>
</feature>
<proteinExistence type="predicted"/>
<evidence type="ECO:0000313" key="4">
    <source>
        <dbReference type="Proteomes" id="UP001303889"/>
    </source>
</evidence>
<keyword evidence="4" id="KW-1185">Reference proteome</keyword>
<reference evidence="3" key="1">
    <citation type="journal article" date="2023" name="Mol. Phylogenet. Evol.">
        <title>Genome-scale phylogeny and comparative genomics of the fungal order Sordariales.</title>
        <authorList>
            <person name="Hensen N."/>
            <person name="Bonometti L."/>
            <person name="Westerberg I."/>
            <person name="Brannstrom I.O."/>
            <person name="Guillou S."/>
            <person name="Cros-Aarteil S."/>
            <person name="Calhoun S."/>
            <person name="Haridas S."/>
            <person name="Kuo A."/>
            <person name="Mondo S."/>
            <person name="Pangilinan J."/>
            <person name="Riley R."/>
            <person name="LaButti K."/>
            <person name="Andreopoulos B."/>
            <person name="Lipzen A."/>
            <person name="Chen C."/>
            <person name="Yan M."/>
            <person name="Daum C."/>
            <person name="Ng V."/>
            <person name="Clum A."/>
            <person name="Steindorff A."/>
            <person name="Ohm R.A."/>
            <person name="Martin F."/>
            <person name="Silar P."/>
            <person name="Natvig D.O."/>
            <person name="Lalanne C."/>
            <person name="Gautier V."/>
            <person name="Ament-Velasquez S.L."/>
            <person name="Kruys A."/>
            <person name="Hutchinson M.I."/>
            <person name="Powell A.J."/>
            <person name="Barry K."/>
            <person name="Miller A.N."/>
            <person name="Grigoriev I.V."/>
            <person name="Debuchy R."/>
            <person name="Gladieux P."/>
            <person name="Hiltunen Thoren M."/>
            <person name="Johannesson H."/>
        </authorList>
    </citation>
    <scope>NUCLEOTIDE SEQUENCE</scope>
    <source>
        <strain evidence="3">CBS 103.79</strain>
    </source>
</reference>
<evidence type="ECO:0000256" key="1">
    <source>
        <dbReference type="SAM" id="MobiDB-lite"/>
    </source>
</evidence>
<gene>
    <name evidence="3" type="ORF">C8A05DRAFT_18921</name>
</gene>
<protein>
    <submittedName>
        <fullName evidence="3">Fasciclin domain-containing protein</fullName>
    </submittedName>
</protein>
<sequence>LNFHARITVPDILASNGIIHAISSPLIPPPDQTTLIRLLPRHFSTLALALERSGVRKELEGVERENGGTFFAPTNGAWERLGPRVNRFLFSDRGARILRALVRYHVVVNTTVYSDGGYGLDGAGKGGRKWHVDLPSLLEGREVGVDVYRWWGGRVAMVVNERVRVVVRDGVARDGVVQVVGRVLIPPREDGEEEEEEISVEELTMRLEPYVEEPKKDEEGKDGRQEGNDDL</sequence>
<dbReference type="InterPro" id="IPR050904">
    <property type="entry name" value="Adhesion/Biosynth-related"/>
</dbReference>
<reference evidence="3" key="2">
    <citation type="submission" date="2023-05" db="EMBL/GenBank/DDBJ databases">
        <authorList>
            <consortium name="Lawrence Berkeley National Laboratory"/>
            <person name="Steindorff A."/>
            <person name="Hensen N."/>
            <person name="Bonometti L."/>
            <person name="Westerberg I."/>
            <person name="Brannstrom I.O."/>
            <person name="Guillou S."/>
            <person name="Cros-Aarteil S."/>
            <person name="Calhoun S."/>
            <person name="Haridas S."/>
            <person name="Kuo A."/>
            <person name="Mondo S."/>
            <person name="Pangilinan J."/>
            <person name="Riley R."/>
            <person name="Labutti K."/>
            <person name="Andreopoulos B."/>
            <person name="Lipzen A."/>
            <person name="Chen C."/>
            <person name="Yanf M."/>
            <person name="Daum C."/>
            <person name="Ng V."/>
            <person name="Clum A."/>
            <person name="Ohm R."/>
            <person name="Martin F."/>
            <person name="Silar P."/>
            <person name="Natvig D."/>
            <person name="Lalanne C."/>
            <person name="Gautier V."/>
            <person name="Ament-Velasquez S.L."/>
            <person name="Kruys A."/>
            <person name="Hutchinson M.I."/>
            <person name="Powell A.J."/>
            <person name="Barry K."/>
            <person name="Miller A.N."/>
            <person name="Grigoriev I.V."/>
            <person name="Debuchy R."/>
            <person name="Gladieux P."/>
            <person name="Thoren M.H."/>
            <person name="Johannesson H."/>
        </authorList>
    </citation>
    <scope>NUCLEOTIDE SEQUENCE</scope>
    <source>
        <strain evidence="3">CBS 103.79</strain>
    </source>
</reference>
<dbReference type="Pfam" id="PF02469">
    <property type="entry name" value="Fasciclin"/>
    <property type="match status" value="1"/>
</dbReference>
<name>A0AAN6RQK0_9PEZI</name>
<dbReference type="Proteomes" id="UP001303889">
    <property type="component" value="Unassembled WGS sequence"/>
</dbReference>
<comment type="caution">
    <text evidence="3">The sequence shown here is derived from an EMBL/GenBank/DDBJ whole genome shotgun (WGS) entry which is preliminary data.</text>
</comment>
<dbReference type="PROSITE" id="PS50213">
    <property type="entry name" value="FAS1"/>
    <property type="match status" value="1"/>
</dbReference>
<dbReference type="SUPFAM" id="SSF82153">
    <property type="entry name" value="FAS1 domain"/>
    <property type="match status" value="2"/>
</dbReference>
<dbReference type="SMART" id="SM00554">
    <property type="entry name" value="FAS1"/>
    <property type="match status" value="1"/>
</dbReference>
<dbReference type="EMBL" id="MU855923">
    <property type="protein sequence ID" value="KAK3898521.1"/>
    <property type="molecule type" value="Genomic_DNA"/>
</dbReference>
<dbReference type="InterPro" id="IPR000782">
    <property type="entry name" value="FAS1_domain"/>
</dbReference>
<dbReference type="PANTHER" id="PTHR10900">
    <property type="entry name" value="PERIOSTIN-RELATED"/>
    <property type="match status" value="1"/>
</dbReference>
<dbReference type="AlphaFoldDB" id="A0AAN6RQK0"/>
<accession>A0AAN6RQK0</accession>
<evidence type="ECO:0000313" key="3">
    <source>
        <dbReference type="EMBL" id="KAK3898521.1"/>
    </source>
</evidence>
<feature type="non-terminal residue" evidence="3">
    <location>
        <position position="1"/>
    </location>
</feature>
<feature type="compositionally biased region" description="Basic and acidic residues" evidence="1">
    <location>
        <begin position="212"/>
        <end position="231"/>
    </location>
</feature>
<feature type="domain" description="FAS1" evidence="2">
    <location>
        <begin position="30"/>
        <end position="184"/>
    </location>
</feature>
<feature type="region of interest" description="Disordered" evidence="1">
    <location>
        <begin position="188"/>
        <end position="231"/>
    </location>
</feature>